<organism evidence="2">
    <name type="scientific">Magallana gigas</name>
    <name type="common">Pacific oyster</name>
    <name type="synonym">Crassostrea gigas</name>
    <dbReference type="NCBI Taxonomy" id="29159"/>
    <lineage>
        <taxon>Eukaryota</taxon>
        <taxon>Metazoa</taxon>
        <taxon>Spiralia</taxon>
        <taxon>Lophotrochozoa</taxon>
        <taxon>Mollusca</taxon>
        <taxon>Bivalvia</taxon>
        <taxon>Autobranchia</taxon>
        <taxon>Pteriomorphia</taxon>
        <taxon>Ostreida</taxon>
        <taxon>Ostreoidea</taxon>
        <taxon>Ostreidae</taxon>
        <taxon>Magallana</taxon>
    </lineage>
</organism>
<accession>K1QNT2</accession>
<dbReference type="InParanoid" id="K1QNT2"/>
<proteinExistence type="predicted"/>
<dbReference type="Gene3D" id="4.10.1000.10">
    <property type="entry name" value="Zinc finger, CCCH-type"/>
    <property type="match status" value="1"/>
</dbReference>
<dbReference type="InterPro" id="IPR013087">
    <property type="entry name" value="Znf_C2H2_type"/>
</dbReference>
<feature type="region of interest" description="Disordered" evidence="1">
    <location>
        <begin position="186"/>
        <end position="212"/>
    </location>
</feature>
<feature type="compositionally biased region" description="Basic and acidic residues" evidence="1">
    <location>
        <begin position="98"/>
        <end position="116"/>
    </location>
</feature>
<dbReference type="SMART" id="SM00356">
    <property type="entry name" value="ZnF_C3H1"/>
    <property type="match status" value="2"/>
</dbReference>
<dbReference type="InterPro" id="IPR000571">
    <property type="entry name" value="Znf_CCCH"/>
</dbReference>
<dbReference type="GO" id="GO:0046872">
    <property type="term" value="F:metal ion binding"/>
    <property type="evidence" value="ECO:0007669"/>
    <property type="project" value="InterPro"/>
</dbReference>
<dbReference type="PROSITE" id="PS50103">
    <property type="entry name" value="ZF_C3H1"/>
    <property type="match status" value="2"/>
</dbReference>
<dbReference type="AlphaFoldDB" id="K1QNT2"/>
<dbReference type="InterPro" id="IPR036855">
    <property type="entry name" value="Znf_CCCH_sf"/>
</dbReference>
<reference evidence="2" key="1">
    <citation type="journal article" date="2012" name="Nature">
        <title>The oyster genome reveals stress adaptation and complexity of shell formation.</title>
        <authorList>
            <person name="Zhang G."/>
            <person name="Fang X."/>
            <person name="Guo X."/>
            <person name="Li L."/>
            <person name="Luo R."/>
            <person name="Xu F."/>
            <person name="Yang P."/>
            <person name="Zhang L."/>
            <person name="Wang X."/>
            <person name="Qi H."/>
            <person name="Xiong Z."/>
            <person name="Que H."/>
            <person name="Xie Y."/>
            <person name="Holland P.W."/>
            <person name="Paps J."/>
            <person name="Zhu Y."/>
            <person name="Wu F."/>
            <person name="Chen Y."/>
            <person name="Wang J."/>
            <person name="Peng C."/>
            <person name="Meng J."/>
            <person name="Yang L."/>
            <person name="Liu J."/>
            <person name="Wen B."/>
            <person name="Zhang N."/>
            <person name="Huang Z."/>
            <person name="Zhu Q."/>
            <person name="Feng Y."/>
            <person name="Mount A."/>
            <person name="Hedgecock D."/>
            <person name="Xu Z."/>
            <person name="Liu Y."/>
            <person name="Domazet-Loso T."/>
            <person name="Du Y."/>
            <person name="Sun X."/>
            <person name="Zhang S."/>
            <person name="Liu B."/>
            <person name="Cheng P."/>
            <person name="Jiang X."/>
            <person name="Li J."/>
            <person name="Fan D."/>
            <person name="Wang W."/>
            <person name="Fu W."/>
            <person name="Wang T."/>
            <person name="Wang B."/>
            <person name="Zhang J."/>
            <person name="Peng Z."/>
            <person name="Li Y."/>
            <person name="Li N."/>
            <person name="Wang J."/>
            <person name="Chen M."/>
            <person name="He Y."/>
            <person name="Tan F."/>
            <person name="Song X."/>
            <person name="Zheng Q."/>
            <person name="Huang R."/>
            <person name="Yang H."/>
            <person name="Du X."/>
            <person name="Chen L."/>
            <person name="Yang M."/>
            <person name="Gaffney P.M."/>
            <person name="Wang S."/>
            <person name="Luo L."/>
            <person name="She Z."/>
            <person name="Ming Y."/>
            <person name="Huang W."/>
            <person name="Zhang S."/>
            <person name="Huang B."/>
            <person name="Zhang Y."/>
            <person name="Qu T."/>
            <person name="Ni P."/>
            <person name="Miao G."/>
            <person name="Wang J."/>
            <person name="Wang Q."/>
            <person name="Steinberg C.E."/>
            <person name="Wang H."/>
            <person name="Li N."/>
            <person name="Qian L."/>
            <person name="Zhang G."/>
            <person name="Li Y."/>
            <person name="Yang H."/>
            <person name="Liu X."/>
            <person name="Wang J."/>
            <person name="Yin Y."/>
            <person name="Wang J."/>
        </authorList>
    </citation>
    <scope>NUCLEOTIDE SEQUENCE [LARGE SCALE GENOMIC DNA]</scope>
    <source>
        <strain evidence="2">05x7-T-G4-1.051#20</strain>
    </source>
</reference>
<dbReference type="HOGENOM" id="CLU_822038_0_0_1"/>
<dbReference type="SUPFAM" id="SSF90229">
    <property type="entry name" value="CCCH zinc finger"/>
    <property type="match status" value="1"/>
</dbReference>
<dbReference type="PROSITE" id="PS50157">
    <property type="entry name" value="ZINC_FINGER_C2H2_2"/>
    <property type="match status" value="1"/>
</dbReference>
<feature type="compositionally biased region" description="Basic and acidic residues" evidence="1">
    <location>
        <begin position="128"/>
        <end position="139"/>
    </location>
</feature>
<dbReference type="EMBL" id="JH818727">
    <property type="protein sequence ID" value="EKC23216.1"/>
    <property type="molecule type" value="Genomic_DNA"/>
</dbReference>
<name>K1QNT2_MAGGI</name>
<sequence>MSTEPCVYFNSPSGCWFGDHCRFTHVKGVAPRCRFYSGPGTCRNGSQCYFRHVDLEGPTKKLKDVITSEVDKGIASALQKLSMSSDDAKSFGSKNKTKKENDESKKEPTAEGDTRKIVWKEKSAEVDCASKLENDKPDGETIASPPEDNSCLKKEEQDTCVDKNSKMDKSGSIKCGECGKLIHMKTLPGVSNEEPDDAEDDGKSVSSTDSDVTHKYNELEQHYYHKLLSMNKDHLGFLQHDPRFHKETLCNVCGRVFGKTRHLLQHITDKVKSGSDDEENHTELLHELVLAFTTRDIGLDDDKECMDTLLLQLVASYTGDSDSSSDSNHRNLGDFFRILAMKEHLGDSDDSDYACNPWGFDEDDMFELACQGIKPWDPEAGMALAVLNGYIDI</sequence>
<gene>
    <name evidence="2" type="ORF">CGI_10012217</name>
</gene>
<feature type="region of interest" description="Disordered" evidence="1">
    <location>
        <begin position="85"/>
        <end position="116"/>
    </location>
</feature>
<evidence type="ECO:0000313" key="2">
    <source>
        <dbReference type="EMBL" id="EKC23216.1"/>
    </source>
</evidence>
<evidence type="ECO:0000256" key="1">
    <source>
        <dbReference type="SAM" id="MobiDB-lite"/>
    </source>
</evidence>
<protein>
    <submittedName>
        <fullName evidence="2">Uncharacterized protein</fullName>
    </submittedName>
</protein>
<feature type="region of interest" description="Disordered" evidence="1">
    <location>
        <begin position="128"/>
        <end position="155"/>
    </location>
</feature>